<name>A0AAV4F764_9GAST</name>
<dbReference type="Proteomes" id="UP000762676">
    <property type="component" value="Unassembled WGS sequence"/>
</dbReference>
<dbReference type="EMBL" id="BMAT01000580">
    <property type="protein sequence ID" value="GFR68850.1"/>
    <property type="molecule type" value="Genomic_DNA"/>
</dbReference>
<sequence length="96" mass="10337">MQYLQARHVLLGAAGLPLSSPVTQLSPVARQSCCMRRRPPPGNGFGRPAEQLEVREASRRPGHVSPIHAKTGAWWKKTEETACGPTVVKAVPASDV</sequence>
<protein>
    <submittedName>
        <fullName evidence="1">Uncharacterized protein</fullName>
    </submittedName>
</protein>
<proteinExistence type="predicted"/>
<dbReference type="AlphaFoldDB" id="A0AAV4F764"/>
<keyword evidence="2" id="KW-1185">Reference proteome</keyword>
<comment type="caution">
    <text evidence="1">The sequence shown here is derived from an EMBL/GenBank/DDBJ whole genome shotgun (WGS) entry which is preliminary data.</text>
</comment>
<reference evidence="1 2" key="1">
    <citation type="journal article" date="2021" name="Elife">
        <title>Chloroplast acquisition without the gene transfer in kleptoplastic sea slugs, Plakobranchus ocellatus.</title>
        <authorList>
            <person name="Maeda T."/>
            <person name="Takahashi S."/>
            <person name="Yoshida T."/>
            <person name="Shimamura S."/>
            <person name="Takaki Y."/>
            <person name="Nagai Y."/>
            <person name="Toyoda A."/>
            <person name="Suzuki Y."/>
            <person name="Arimoto A."/>
            <person name="Ishii H."/>
            <person name="Satoh N."/>
            <person name="Nishiyama T."/>
            <person name="Hasebe M."/>
            <person name="Maruyama T."/>
            <person name="Minagawa J."/>
            <person name="Obokata J."/>
            <person name="Shigenobu S."/>
        </authorList>
    </citation>
    <scope>NUCLEOTIDE SEQUENCE [LARGE SCALE GENOMIC DNA]</scope>
</reference>
<gene>
    <name evidence="1" type="ORF">ElyMa_000287500</name>
</gene>
<organism evidence="1 2">
    <name type="scientific">Elysia marginata</name>
    <dbReference type="NCBI Taxonomy" id="1093978"/>
    <lineage>
        <taxon>Eukaryota</taxon>
        <taxon>Metazoa</taxon>
        <taxon>Spiralia</taxon>
        <taxon>Lophotrochozoa</taxon>
        <taxon>Mollusca</taxon>
        <taxon>Gastropoda</taxon>
        <taxon>Heterobranchia</taxon>
        <taxon>Euthyneura</taxon>
        <taxon>Panpulmonata</taxon>
        <taxon>Sacoglossa</taxon>
        <taxon>Placobranchoidea</taxon>
        <taxon>Plakobranchidae</taxon>
        <taxon>Elysia</taxon>
    </lineage>
</organism>
<evidence type="ECO:0000313" key="2">
    <source>
        <dbReference type="Proteomes" id="UP000762676"/>
    </source>
</evidence>
<accession>A0AAV4F764</accession>
<evidence type="ECO:0000313" key="1">
    <source>
        <dbReference type="EMBL" id="GFR68850.1"/>
    </source>
</evidence>